<feature type="domain" description="HTH luxR-type" evidence="2">
    <location>
        <begin position="743"/>
        <end position="808"/>
    </location>
</feature>
<evidence type="ECO:0000313" key="4">
    <source>
        <dbReference type="Proteomes" id="UP001499930"/>
    </source>
</evidence>
<dbReference type="PROSITE" id="PS50043">
    <property type="entry name" value="HTH_LUXR_2"/>
    <property type="match status" value="1"/>
</dbReference>
<dbReference type="InterPro" id="IPR016032">
    <property type="entry name" value="Sig_transdc_resp-reg_C-effctor"/>
</dbReference>
<dbReference type="InterPro" id="IPR000792">
    <property type="entry name" value="Tscrpt_reg_LuxR_C"/>
</dbReference>
<dbReference type="Pfam" id="PF00196">
    <property type="entry name" value="GerE"/>
    <property type="match status" value="1"/>
</dbReference>
<feature type="region of interest" description="Disordered" evidence="1">
    <location>
        <begin position="452"/>
        <end position="479"/>
    </location>
</feature>
<dbReference type="SUPFAM" id="SSF48452">
    <property type="entry name" value="TPR-like"/>
    <property type="match status" value="1"/>
</dbReference>
<gene>
    <name evidence="3" type="ORF">GCM10017559_06020</name>
</gene>
<evidence type="ECO:0000259" key="2">
    <source>
        <dbReference type="PROSITE" id="PS50043"/>
    </source>
</evidence>
<reference evidence="3 4" key="1">
    <citation type="journal article" date="2019" name="Int. J. Syst. Evol. Microbiol.">
        <title>The Global Catalogue of Microorganisms (GCM) 10K type strain sequencing project: providing services to taxonomists for standard genome sequencing and annotation.</title>
        <authorList>
            <consortium name="The Broad Institute Genomics Platform"/>
            <consortium name="The Broad Institute Genome Sequencing Center for Infectious Disease"/>
            <person name="Wu L."/>
            <person name="Ma J."/>
        </authorList>
    </citation>
    <scope>NUCLEOTIDE SEQUENCE [LARGE SCALE GENOMIC DNA]</scope>
    <source>
        <strain evidence="3 4">JCM 3106</strain>
    </source>
</reference>
<dbReference type="EMBL" id="BAAAWD010000003">
    <property type="protein sequence ID" value="GAA2988895.1"/>
    <property type="molecule type" value="Genomic_DNA"/>
</dbReference>
<dbReference type="Gene3D" id="3.40.50.300">
    <property type="entry name" value="P-loop containing nucleotide triphosphate hydrolases"/>
    <property type="match status" value="1"/>
</dbReference>
<dbReference type="Proteomes" id="UP001499930">
    <property type="component" value="Unassembled WGS sequence"/>
</dbReference>
<dbReference type="PRINTS" id="PR00038">
    <property type="entry name" value="HTHLUXR"/>
</dbReference>
<dbReference type="CDD" id="cd06170">
    <property type="entry name" value="LuxR_C_like"/>
    <property type="match status" value="1"/>
</dbReference>
<comment type="caution">
    <text evidence="3">The sequence shown here is derived from an EMBL/GenBank/DDBJ whole genome shotgun (WGS) entry which is preliminary data.</text>
</comment>
<dbReference type="InterPro" id="IPR036388">
    <property type="entry name" value="WH-like_DNA-bd_sf"/>
</dbReference>
<proteinExistence type="predicted"/>
<name>A0ABN3XQX8_9ACTN</name>
<accession>A0ABN3XQX8</accession>
<dbReference type="PANTHER" id="PTHR47691:SF3">
    <property type="entry name" value="HTH-TYPE TRANSCRIPTIONAL REGULATOR RV0890C-RELATED"/>
    <property type="match status" value="1"/>
</dbReference>
<protein>
    <submittedName>
        <fullName evidence="3">LuxR family transcriptional regulator</fullName>
    </submittedName>
</protein>
<keyword evidence="4" id="KW-1185">Reference proteome</keyword>
<dbReference type="RefSeq" id="WP_344887849.1">
    <property type="nucleotide sequence ID" value="NZ_BAAAWD010000003.1"/>
</dbReference>
<dbReference type="InterPro" id="IPR058852">
    <property type="entry name" value="HTH_77"/>
</dbReference>
<dbReference type="SMART" id="SM00421">
    <property type="entry name" value="HTH_LUXR"/>
    <property type="match status" value="1"/>
</dbReference>
<evidence type="ECO:0000256" key="1">
    <source>
        <dbReference type="SAM" id="MobiDB-lite"/>
    </source>
</evidence>
<evidence type="ECO:0000313" key="3">
    <source>
        <dbReference type="EMBL" id="GAA2988895.1"/>
    </source>
</evidence>
<dbReference type="Pfam" id="PF13401">
    <property type="entry name" value="AAA_22"/>
    <property type="match status" value="1"/>
</dbReference>
<dbReference type="SUPFAM" id="SSF52540">
    <property type="entry name" value="P-loop containing nucleoside triphosphate hydrolases"/>
    <property type="match status" value="1"/>
</dbReference>
<dbReference type="SUPFAM" id="SSF46894">
    <property type="entry name" value="C-terminal effector domain of the bipartite response regulators"/>
    <property type="match status" value="1"/>
</dbReference>
<dbReference type="PRINTS" id="PR00364">
    <property type="entry name" value="DISEASERSIST"/>
</dbReference>
<sequence>MPRTAAPQTGTVLPAEITTFVGRHRSAARIGDLLSTARLVTVTGTGGIGKTRLALHVARELAPGFDAGVWVTDLSTLRDPALVPHTIMATLGVADESAREPTAVLAAALNHRRLLLVLDNCEHLRDACARLVGDLLRACPRLHVLSTSRQPLGLSGEHSLVLPPLRAPDPATVTGPGDLHDHDAVRLFLDRATAVLPDFRLTPDNARDVAALCTQLDGLPLAIELAAVRLRALSVRQILQRLDRRYQLLNQGDTAARPRQRTLRGLIDWSHDLCSPDERRLWARLSVFSGGFELEAAEEVCSCPDLPRDRILDTLAALVEKSILVREEHDARVRYRLLETIRQYGAERLAADAGTTVAVRRRHRDHYLRLVESGETGHTRALRAGPHGRTHREQANLRVALDFCLTTPGEAETGLRMAAALWLHWRALNLLTEGRRWFDRLLDAESTATVSTGAPAENATAAENGTPAGNGVTTSTGAPAENRATTARANALWANAWLAALQGDFDQVTALLTECELLGRRLGDTGISHHVTDMWGLVALFRGDFERTLELVDTALTGYRERDDAVSSALALLRLAQAAFALGDHSRARAVASECLARCRTLGATWVMTYPLWILGIVTWETGDTALAVEHEREAVRTARSHGDRLGGSLAVQAIAWMSAQARDARFAAMLLGATRRIWSEIGAPLPHHAHLAPYQDRCVLHLETALGTGRLEAYAAEGERLPDQAVFEMTETGATPPAGGTADDFAACLTPREREIADLVAQGLSNPEIARRLVISSRTAETHVQHILTKLGFTSRIQIATWVTREGTPT</sequence>
<dbReference type="InterPro" id="IPR049945">
    <property type="entry name" value="AAA_22"/>
</dbReference>
<dbReference type="Gene3D" id="1.25.40.10">
    <property type="entry name" value="Tetratricopeptide repeat domain"/>
    <property type="match status" value="1"/>
</dbReference>
<dbReference type="PANTHER" id="PTHR47691">
    <property type="entry name" value="REGULATOR-RELATED"/>
    <property type="match status" value="1"/>
</dbReference>
<dbReference type="Pfam" id="PF25872">
    <property type="entry name" value="HTH_77"/>
    <property type="match status" value="1"/>
</dbReference>
<dbReference type="Gene3D" id="1.10.10.10">
    <property type="entry name" value="Winged helix-like DNA-binding domain superfamily/Winged helix DNA-binding domain"/>
    <property type="match status" value="1"/>
</dbReference>
<dbReference type="InterPro" id="IPR011990">
    <property type="entry name" value="TPR-like_helical_dom_sf"/>
</dbReference>
<dbReference type="InterPro" id="IPR027417">
    <property type="entry name" value="P-loop_NTPase"/>
</dbReference>
<organism evidence="3 4">
    <name type="scientific">Streptosporangium longisporum</name>
    <dbReference type="NCBI Taxonomy" id="46187"/>
    <lineage>
        <taxon>Bacteria</taxon>
        <taxon>Bacillati</taxon>
        <taxon>Actinomycetota</taxon>
        <taxon>Actinomycetes</taxon>
        <taxon>Streptosporangiales</taxon>
        <taxon>Streptosporangiaceae</taxon>
        <taxon>Streptosporangium</taxon>
    </lineage>
</organism>